<dbReference type="PANTHER" id="PTHR30146:SF153">
    <property type="entry name" value="LACTOSE OPERON REPRESSOR"/>
    <property type="match status" value="1"/>
</dbReference>
<dbReference type="Proteomes" id="UP000054078">
    <property type="component" value="Unassembled WGS sequence"/>
</dbReference>
<evidence type="ECO:0000256" key="4">
    <source>
        <dbReference type="SAM" id="MobiDB-lite"/>
    </source>
</evidence>
<dbReference type="InterPro" id="IPR010982">
    <property type="entry name" value="Lambda_DNA-bd_dom_sf"/>
</dbReference>
<accession>A0A117J3Q6</accession>
<dbReference type="PROSITE" id="PS00356">
    <property type="entry name" value="HTH_LACI_1"/>
    <property type="match status" value="1"/>
</dbReference>
<dbReference type="RefSeq" id="WP_059056111.1">
    <property type="nucleotide sequence ID" value="NZ_LOJF01000013.1"/>
</dbReference>
<dbReference type="CDD" id="cd01392">
    <property type="entry name" value="HTH_LacI"/>
    <property type="match status" value="1"/>
</dbReference>
<feature type="compositionally biased region" description="Polar residues" evidence="4">
    <location>
        <begin position="280"/>
        <end position="302"/>
    </location>
</feature>
<evidence type="ECO:0000256" key="2">
    <source>
        <dbReference type="ARBA" id="ARBA00023125"/>
    </source>
</evidence>
<dbReference type="SUPFAM" id="SSF47413">
    <property type="entry name" value="lambda repressor-like DNA-binding domains"/>
    <property type="match status" value="1"/>
</dbReference>
<name>A0A117J3Q6_TRASO</name>
<dbReference type="Gene3D" id="1.10.260.40">
    <property type="entry name" value="lambda repressor-like DNA-binding domains"/>
    <property type="match status" value="1"/>
</dbReference>
<comment type="caution">
    <text evidence="6">The sequence shown here is derived from an EMBL/GenBank/DDBJ whole genome shotgun (WGS) entry which is preliminary data.</text>
</comment>
<dbReference type="Gene3D" id="3.40.50.2300">
    <property type="match status" value="2"/>
</dbReference>
<keyword evidence="1" id="KW-0805">Transcription regulation</keyword>
<dbReference type="GO" id="GO:0003700">
    <property type="term" value="F:DNA-binding transcription factor activity"/>
    <property type="evidence" value="ECO:0007669"/>
    <property type="project" value="TreeGrafter"/>
</dbReference>
<dbReference type="SMART" id="SM00354">
    <property type="entry name" value="HTH_LACI"/>
    <property type="match status" value="1"/>
</dbReference>
<feature type="compositionally biased region" description="Low complexity" evidence="4">
    <location>
        <begin position="304"/>
        <end position="318"/>
    </location>
</feature>
<reference evidence="6 7" key="1">
    <citation type="submission" date="2015-12" db="EMBL/GenBank/DDBJ databases">
        <title>Draft Genome Sequence of Olsenella scatoligenes SK9K4T; a Producer of 3-Methylindole- (skatole) and 4-Methylphenol- (p-cresol) Isolated from Pig Feces.</title>
        <authorList>
            <person name="Li X."/>
            <person name="Borg B."/>
            <person name="Canibe N."/>
        </authorList>
    </citation>
    <scope>NUCLEOTIDE SEQUENCE [LARGE SCALE GENOMIC DNA]</scope>
    <source>
        <strain evidence="6 7">SK9K4</strain>
    </source>
</reference>
<sequence length="363" mass="39054">MVDVAHEAGVSLKTVSRVVNEPDTVRPATRNAVNEAMERLGFRTNYAARSLKLGAYKSIGLVIFDLFGGNLSVLNGIASAAADQGYAITLIKRMSKEELPLSEAARRMGQLPVDGMIFNLAQMVDDFAEYRSPVGLRTVIITPFEHATCSTVSDDQEGAARAACRRLIELGHRHIRFIAGTSDSLASKNRERGWRLALDEAGLAAADPLHGDWSADSGYEAGATLAQDQKCTAILACNDNMANGAMQALNDAGRRVPDDVSIIGFDDSLADSVPHTILSSPSASTIRNSAQGPSKRSSTLLMRSTAFSSPARSSSEAAYGPDHRSKTTETKRWWAFFVRGTRIAEPSDFKTISPISDDGDKQS</sequence>
<dbReference type="PROSITE" id="PS50932">
    <property type="entry name" value="HTH_LACI_2"/>
    <property type="match status" value="1"/>
</dbReference>
<dbReference type="Pfam" id="PF00356">
    <property type="entry name" value="LacI"/>
    <property type="match status" value="1"/>
</dbReference>
<protein>
    <recommendedName>
        <fullName evidence="5">HTH lacI-type domain-containing protein</fullName>
    </recommendedName>
</protein>
<evidence type="ECO:0000313" key="7">
    <source>
        <dbReference type="Proteomes" id="UP000054078"/>
    </source>
</evidence>
<dbReference type="EMBL" id="LOJF01000013">
    <property type="protein sequence ID" value="KUH57609.1"/>
    <property type="molecule type" value="Genomic_DNA"/>
</dbReference>
<proteinExistence type="predicted"/>
<evidence type="ECO:0000313" key="6">
    <source>
        <dbReference type="EMBL" id="KUH57609.1"/>
    </source>
</evidence>
<dbReference type="CDD" id="cd01574">
    <property type="entry name" value="PBP1_LacI"/>
    <property type="match status" value="1"/>
</dbReference>
<gene>
    <name evidence="6" type="ORF">AUL39_10610</name>
</gene>
<feature type="domain" description="HTH lacI-type" evidence="5">
    <location>
        <begin position="1"/>
        <end position="53"/>
    </location>
</feature>
<organism evidence="6 7">
    <name type="scientific">Tractidigestivibacter scatoligenes</name>
    <name type="common">Olsenella scatoligenes</name>
    <dbReference type="NCBI Taxonomy" id="1299998"/>
    <lineage>
        <taxon>Bacteria</taxon>
        <taxon>Bacillati</taxon>
        <taxon>Actinomycetota</taxon>
        <taxon>Coriobacteriia</taxon>
        <taxon>Coriobacteriales</taxon>
        <taxon>Atopobiaceae</taxon>
        <taxon>Tractidigestivibacter</taxon>
    </lineage>
</organism>
<evidence type="ECO:0000259" key="5">
    <source>
        <dbReference type="PROSITE" id="PS50932"/>
    </source>
</evidence>
<keyword evidence="2" id="KW-0238">DNA-binding</keyword>
<dbReference type="InterPro" id="IPR000843">
    <property type="entry name" value="HTH_LacI"/>
</dbReference>
<evidence type="ECO:0000256" key="1">
    <source>
        <dbReference type="ARBA" id="ARBA00023015"/>
    </source>
</evidence>
<evidence type="ECO:0000256" key="3">
    <source>
        <dbReference type="ARBA" id="ARBA00023163"/>
    </source>
</evidence>
<keyword evidence="7" id="KW-1185">Reference proteome</keyword>
<dbReference type="Pfam" id="PF13377">
    <property type="entry name" value="Peripla_BP_3"/>
    <property type="match status" value="1"/>
</dbReference>
<dbReference type="PANTHER" id="PTHR30146">
    <property type="entry name" value="LACI-RELATED TRANSCRIPTIONAL REPRESSOR"/>
    <property type="match status" value="1"/>
</dbReference>
<dbReference type="STRING" id="1299998.AUL39_10610"/>
<dbReference type="InterPro" id="IPR028082">
    <property type="entry name" value="Peripla_BP_I"/>
</dbReference>
<dbReference type="InterPro" id="IPR046335">
    <property type="entry name" value="LacI/GalR-like_sensor"/>
</dbReference>
<dbReference type="GO" id="GO:0000976">
    <property type="term" value="F:transcription cis-regulatory region binding"/>
    <property type="evidence" value="ECO:0007669"/>
    <property type="project" value="TreeGrafter"/>
</dbReference>
<feature type="region of interest" description="Disordered" evidence="4">
    <location>
        <begin position="280"/>
        <end position="327"/>
    </location>
</feature>
<dbReference type="AlphaFoldDB" id="A0A117J3Q6"/>
<keyword evidence="3" id="KW-0804">Transcription</keyword>
<dbReference type="SUPFAM" id="SSF53822">
    <property type="entry name" value="Periplasmic binding protein-like I"/>
    <property type="match status" value="1"/>
</dbReference>